<keyword evidence="2" id="KW-1185">Reference proteome</keyword>
<gene>
    <name evidence="1" type="ORF">GJU80_01390</name>
</gene>
<reference evidence="1" key="1">
    <citation type="journal article" name="Emerg. Infect. Dis.">
        <title>Two cases of a newly characterized neisseria species.</title>
        <authorList>
            <person name="Mustapha M."/>
            <person name="Lemos A.P.S."/>
            <person name="Harrison L.H."/>
            <person name="Vantyne D."/>
            <person name="Sacchi C.T."/>
        </authorList>
    </citation>
    <scope>NUCLEOTIDE SEQUENCE</scope>
    <source>
        <strain evidence="1">N.95.16</strain>
    </source>
</reference>
<organism evidence="1 2">
    <name type="scientific">Neisseria brasiliensis</name>
    <dbReference type="NCBI Taxonomy" id="2666100"/>
    <lineage>
        <taxon>Bacteria</taxon>
        <taxon>Pseudomonadati</taxon>
        <taxon>Pseudomonadota</taxon>
        <taxon>Betaproteobacteria</taxon>
        <taxon>Neisseriales</taxon>
        <taxon>Neisseriaceae</taxon>
        <taxon>Neisseria</taxon>
    </lineage>
</organism>
<sequence>MAKINTITTKEGDTVASLTAAFYGSSRHVVQVLQANPDLSLYPVLLPAGLKVVMPAIDTQAVPTLKTINLWD</sequence>
<evidence type="ECO:0000313" key="1">
    <source>
        <dbReference type="EMBL" id="MRN37193.1"/>
    </source>
</evidence>
<dbReference type="RefSeq" id="WP_095501823.1">
    <property type="nucleotide sequence ID" value="NZ_CP046027.1"/>
</dbReference>
<proteinExistence type="predicted"/>
<accession>A0A5Q3RUR6</accession>
<dbReference type="InterPro" id="IPR008861">
    <property type="entry name" value="GpX-like"/>
</dbReference>
<protein>
    <submittedName>
        <fullName evidence="1">Phage tail protein</fullName>
    </submittedName>
</protein>
<dbReference type="EMBL" id="WJXO01000001">
    <property type="protein sequence ID" value="MRN37193.1"/>
    <property type="molecule type" value="Genomic_DNA"/>
</dbReference>
<name>A0A5Q3RUR6_9NEIS</name>
<dbReference type="Pfam" id="PF05489">
    <property type="entry name" value="Phage_tail_X"/>
    <property type="match status" value="1"/>
</dbReference>
<dbReference type="AlphaFoldDB" id="A0A5Q3RUR6"/>
<dbReference type="Proteomes" id="UP000486297">
    <property type="component" value="Unassembled WGS sequence"/>
</dbReference>
<evidence type="ECO:0000313" key="2">
    <source>
        <dbReference type="Proteomes" id="UP000486297"/>
    </source>
</evidence>
<comment type="caution">
    <text evidence="1">The sequence shown here is derived from an EMBL/GenBank/DDBJ whole genome shotgun (WGS) entry which is preliminary data.</text>
</comment>